<dbReference type="GO" id="GO:0003746">
    <property type="term" value="F:translation elongation factor activity"/>
    <property type="evidence" value="ECO:0007669"/>
    <property type="project" value="UniProtKB-KW"/>
</dbReference>
<sequence length="165" mass="17921">MSKAFTKEDDDTESIRLDDLPQSPHPNLVTPQGLADLQARLEARRADLAGLLAAPEDFDSKMAVAVAERDIRFLEARVGRAIVVDPKGQAPDVVAFGAEVDVLTEDDRRINFAIVGEDAADPARGKISVYSPIARALIGETLGSTVEWRKPSGNEDLEIEAIRFP</sequence>
<dbReference type="AlphaFoldDB" id="A0A2T8HUR5"/>
<dbReference type="Pfam" id="PF01272">
    <property type="entry name" value="GreA_GreB"/>
    <property type="match status" value="1"/>
</dbReference>
<dbReference type="PANTHER" id="PTHR30437">
    <property type="entry name" value="TRANSCRIPTION ELONGATION FACTOR GREA"/>
    <property type="match status" value="1"/>
</dbReference>
<feature type="domain" description="Transcription elongation factor GreA/GreB C-terminal" evidence="2">
    <location>
        <begin position="91"/>
        <end position="163"/>
    </location>
</feature>
<accession>A0A2T8HUR5</accession>
<dbReference type="EMBL" id="QDKM01000003">
    <property type="protein sequence ID" value="PVH29154.1"/>
    <property type="molecule type" value="Genomic_DNA"/>
</dbReference>
<gene>
    <name evidence="3" type="ORF">DDE20_09035</name>
</gene>
<dbReference type="GO" id="GO:0003677">
    <property type="term" value="F:DNA binding"/>
    <property type="evidence" value="ECO:0007669"/>
    <property type="project" value="InterPro"/>
</dbReference>
<dbReference type="InterPro" id="IPR036953">
    <property type="entry name" value="GreA/GreB_C_sf"/>
</dbReference>
<name>A0A2T8HUR5_9RHOB</name>
<dbReference type="GO" id="GO:0070063">
    <property type="term" value="F:RNA polymerase binding"/>
    <property type="evidence" value="ECO:0007669"/>
    <property type="project" value="InterPro"/>
</dbReference>
<keyword evidence="3" id="KW-0648">Protein biosynthesis</keyword>
<dbReference type="OrthoDB" id="9808774at2"/>
<keyword evidence="3" id="KW-0251">Elongation factor</keyword>
<protein>
    <submittedName>
        <fullName evidence="3">Transcription elongation factor</fullName>
    </submittedName>
</protein>
<feature type="region of interest" description="Disordered" evidence="1">
    <location>
        <begin position="1"/>
        <end position="30"/>
    </location>
</feature>
<organism evidence="3 4">
    <name type="scientific">Pararhodobacter oceanensis</name>
    <dbReference type="NCBI Taxonomy" id="2172121"/>
    <lineage>
        <taxon>Bacteria</taxon>
        <taxon>Pseudomonadati</taxon>
        <taxon>Pseudomonadota</taxon>
        <taxon>Alphaproteobacteria</taxon>
        <taxon>Rhodobacterales</taxon>
        <taxon>Paracoccaceae</taxon>
        <taxon>Pararhodobacter</taxon>
    </lineage>
</organism>
<dbReference type="GO" id="GO:0032784">
    <property type="term" value="P:regulation of DNA-templated transcription elongation"/>
    <property type="evidence" value="ECO:0007669"/>
    <property type="project" value="InterPro"/>
</dbReference>
<dbReference type="SUPFAM" id="SSF54534">
    <property type="entry name" value="FKBP-like"/>
    <property type="match status" value="1"/>
</dbReference>
<reference evidence="3 4" key="1">
    <citation type="submission" date="2018-04" db="EMBL/GenBank/DDBJ databases">
        <title>Pararhodobacter oceanense sp. nov., isolated from marine intertidal sediment.</title>
        <authorList>
            <person name="Wang X.-L."/>
            <person name="Du Z.-J."/>
        </authorList>
    </citation>
    <scope>NUCLEOTIDE SEQUENCE [LARGE SCALE GENOMIC DNA]</scope>
    <source>
        <strain evidence="3 4">AM505</strain>
    </source>
</reference>
<comment type="caution">
    <text evidence="3">The sequence shown here is derived from an EMBL/GenBank/DDBJ whole genome shotgun (WGS) entry which is preliminary data.</text>
</comment>
<dbReference type="InterPro" id="IPR001437">
    <property type="entry name" value="Tscrpt_elong_fac_GreA/B_C"/>
</dbReference>
<keyword evidence="4" id="KW-1185">Reference proteome</keyword>
<dbReference type="RefSeq" id="WP_116558152.1">
    <property type="nucleotide sequence ID" value="NZ_QDKM01000003.1"/>
</dbReference>
<dbReference type="FunFam" id="3.10.50.30:FF:000001">
    <property type="entry name" value="Transcription elongation factor GreA"/>
    <property type="match status" value="1"/>
</dbReference>
<proteinExistence type="predicted"/>
<evidence type="ECO:0000259" key="2">
    <source>
        <dbReference type="Pfam" id="PF01272"/>
    </source>
</evidence>
<dbReference type="GO" id="GO:0006354">
    <property type="term" value="P:DNA-templated transcription elongation"/>
    <property type="evidence" value="ECO:0007669"/>
    <property type="project" value="TreeGrafter"/>
</dbReference>
<dbReference type="Gene3D" id="3.10.50.30">
    <property type="entry name" value="Transcription elongation factor, GreA/GreB, C-terminal domain"/>
    <property type="match status" value="1"/>
</dbReference>
<evidence type="ECO:0000313" key="3">
    <source>
        <dbReference type="EMBL" id="PVH29154.1"/>
    </source>
</evidence>
<dbReference type="PANTHER" id="PTHR30437:SF6">
    <property type="entry name" value="TRANSCRIPTION ELONGATION FACTOR GREB"/>
    <property type="match status" value="1"/>
</dbReference>
<evidence type="ECO:0000256" key="1">
    <source>
        <dbReference type="SAM" id="MobiDB-lite"/>
    </source>
</evidence>
<dbReference type="InterPro" id="IPR023459">
    <property type="entry name" value="Tscrpt_elong_fac_GreA/B_fam"/>
</dbReference>
<dbReference type="Proteomes" id="UP000245911">
    <property type="component" value="Unassembled WGS sequence"/>
</dbReference>
<evidence type="ECO:0000313" key="4">
    <source>
        <dbReference type="Proteomes" id="UP000245911"/>
    </source>
</evidence>